<dbReference type="AlphaFoldDB" id="A0A9P4UAT6"/>
<accession>A0A9P4UAT6</accession>
<sequence length="319" mass="36199">MSQNMLPEASIDESNGWTEHTETVARSPKATAPKSLLNIICGVKITRSRAQTVLEELKFMHDTMSMSLESIEEFKLTKPLAVNDKNKYLDHGEEYENGRVWRAISSFSTNPGPKAAIKAKLSVASAHVLLHENLEVLGLPSSVASSLWNEAGRIFRDYDFRDCRNFFSHAFLRTVYGNDLKYYQKVQTIYTSCVSVLEVLIEKLQAGLSDENAWKTEESELSHSERPEYGMDTPEAEAEAEEQRQIKASEVPVAAQQPGWVTEEEAIESSGSLVDQDPIAEDSIAAWLAETWDWNPSYGIERRQSWSHFYVDTHRRSWM</sequence>
<dbReference type="EMBL" id="MU001504">
    <property type="protein sequence ID" value="KAF2442402.1"/>
    <property type="molecule type" value="Genomic_DNA"/>
</dbReference>
<proteinExistence type="predicted"/>
<feature type="compositionally biased region" description="Basic and acidic residues" evidence="1">
    <location>
        <begin position="214"/>
        <end position="229"/>
    </location>
</feature>
<feature type="region of interest" description="Disordered" evidence="1">
    <location>
        <begin position="1"/>
        <end position="28"/>
    </location>
</feature>
<organism evidence="2 3">
    <name type="scientific">Karstenula rhodostoma CBS 690.94</name>
    <dbReference type="NCBI Taxonomy" id="1392251"/>
    <lineage>
        <taxon>Eukaryota</taxon>
        <taxon>Fungi</taxon>
        <taxon>Dikarya</taxon>
        <taxon>Ascomycota</taxon>
        <taxon>Pezizomycotina</taxon>
        <taxon>Dothideomycetes</taxon>
        <taxon>Pleosporomycetidae</taxon>
        <taxon>Pleosporales</taxon>
        <taxon>Massarineae</taxon>
        <taxon>Didymosphaeriaceae</taxon>
        <taxon>Karstenula</taxon>
    </lineage>
</organism>
<feature type="region of interest" description="Disordered" evidence="1">
    <location>
        <begin position="214"/>
        <end position="259"/>
    </location>
</feature>
<name>A0A9P4UAT6_9PLEO</name>
<reference evidence="2" key="1">
    <citation type="journal article" date="2020" name="Stud. Mycol.">
        <title>101 Dothideomycetes genomes: a test case for predicting lifestyles and emergence of pathogens.</title>
        <authorList>
            <person name="Haridas S."/>
            <person name="Albert R."/>
            <person name="Binder M."/>
            <person name="Bloem J."/>
            <person name="Labutti K."/>
            <person name="Salamov A."/>
            <person name="Andreopoulos B."/>
            <person name="Baker S."/>
            <person name="Barry K."/>
            <person name="Bills G."/>
            <person name="Bluhm B."/>
            <person name="Cannon C."/>
            <person name="Castanera R."/>
            <person name="Culley D."/>
            <person name="Daum C."/>
            <person name="Ezra D."/>
            <person name="Gonzalez J."/>
            <person name="Henrissat B."/>
            <person name="Kuo A."/>
            <person name="Liang C."/>
            <person name="Lipzen A."/>
            <person name="Lutzoni F."/>
            <person name="Magnuson J."/>
            <person name="Mondo S."/>
            <person name="Nolan M."/>
            <person name="Ohm R."/>
            <person name="Pangilinan J."/>
            <person name="Park H.-J."/>
            <person name="Ramirez L."/>
            <person name="Alfaro M."/>
            <person name="Sun H."/>
            <person name="Tritt A."/>
            <person name="Yoshinaga Y."/>
            <person name="Zwiers L.-H."/>
            <person name="Turgeon B."/>
            <person name="Goodwin S."/>
            <person name="Spatafora J."/>
            <person name="Crous P."/>
            <person name="Grigoriev I."/>
        </authorList>
    </citation>
    <scope>NUCLEOTIDE SEQUENCE</scope>
    <source>
        <strain evidence="2">CBS 690.94</strain>
    </source>
</reference>
<evidence type="ECO:0000313" key="3">
    <source>
        <dbReference type="Proteomes" id="UP000799764"/>
    </source>
</evidence>
<dbReference type="OrthoDB" id="3788617at2759"/>
<gene>
    <name evidence="2" type="ORF">P171DRAFT_446099</name>
</gene>
<evidence type="ECO:0000313" key="2">
    <source>
        <dbReference type="EMBL" id="KAF2442402.1"/>
    </source>
</evidence>
<comment type="caution">
    <text evidence="2">The sequence shown here is derived from an EMBL/GenBank/DDBJ whole genome shotgun (WGS) entry which is preliminary data.</text>
</comment>
<dbReference type="Proteomes" id="UP000799764">
    <property type="component" value="Unassembled WGS sequence"/>
</dbReference>
<protein>
    <submittedName>
        <fullName evidence="2">Uncharacterized protein</fullName>
    </submittedName>
</protein>
<evidence type="ECO:0000256" key="1">
    <source>
        <dbReference type="SAM" id="MobiDB-lite"/>
    </source>
</evidence>
<keyword evidence="3" id="KW-1185">Reference proteome</keyword>